<proteinExistence type="predicted"/>
<gene>
    <name evidence="1" type="ORF">MLD38_036397</name>
</gene>
<evidence type="ECO:0000313" key="1">
    <source>
        <dbReference type="EMBL" id="KAI4311506.1"/>
    </source>
</evidence>
<dbReference type="EMBL" id="CM042890">
    <property type="protein sequence ID" value="KAI4311506.1"/>
    <property type="molecule type" value="Genomic_DNA"/>
</dbReference>
<name>A0ACB9LJF4_9MYRT</name>
<keyword evidence="2" id="KW-1185">Reference proteome</keyword>
<evidence type="ECO:0000313" key="2">
    <source>
        <dbReference type="Proteomes" id="UP001057402"/>
    </source>
</evidence>
<accession>A0ACB9LJF4</accession>
<organism evidence="1 2">
    <name type="scientific">Melastoma candidum</name>
    <dbReference type="NCBI Taxonomy" id="119954"/>
    <lineage>
        <taxon>Eukaryota</taxon>
        <taxon>Viridiplantae</taxon>
        <taxon>Streptophyta</taxon>
        <taxon>Embryophyta</taxon>
        <taxon>Tracheophyta</taxon>
        <taxon>Spermatophyta</taxon>
        <taxon>Magnoliopsida</taxon>
        <taxon>eudicotyledons</taxon>
        <taxon>Gunneridae</taxon>
        <taxon>Pentapetalae</taxon>
        <taxon>rosids</taxon>
        <taxon>malvids</taxon>
        <taxon>Myrtales</taxon>
        <taxon>Melastomataceae</taxon>
        <taxon>Melastomatoideae</taxon>
        <taxon>Melastomateae</taxon>
        <taxon>Melastoma</taxon>
    </lineage>
</organism>
<reference evidence="2" key="1">
    <citation type="journal article" date="2023" name="Front. Plant Sci.">
        <title>Chromosomal-level genome assembly of Melastoma candidum provides insights into trichome evolution.</title>
        <authorList>
            <person name="Zhong Y."/>
            <person name="Wu W."/>
            <person name="Sun C."/>
            <person name="Zou P."/>
            <person name="Liu Y."/>
            <person name="Dai S."/>
            <person name="Zhou R."/>
        </authorList>
    </citation>
    <scope>NUCLEOTIDE SEQUENCE [LARGE SCALE GENOMIC DNA]</scope>
</reference>
<dbReference type="Proteomes" id="UP001057402">
    <property type="component" value="Chromosome 11"/>
</dbReference>
<sequence length="99" mass="11350">MDIELSQNPALYSSYNKKQPHRGMFRHGAECFLIIKAFPLCIALGHQTNFVSFYRSISLNFILQTHLQPTTRLPVGRGTTSHMWLSVRAESSTTMAFFR</sequence>
<protein>
    <submittedName>
        <fullName evidence="1">Uncharacterized protein</fullName>
    </submittedName>
</protein>
<comment type="caution">
    <text evidence="1">The sequence shown here is derived from an EMBL/GenBank/DDBJ whole genome shotgun (WGS) entry which is preliminary data.</text>
</comment>